<gene>
    <name evidence="1" type="ORF">UFOVP724_152</name>
</gene>
<organism evidence="1">
    <name type="scientific">uncultured Caudovirales phage</name>
    <dbReference type="NCBI Taxonomy" id="2100421"/>
    <lineage>
        <taxon>Viruses</taxon>
        <taxon>Duplodnaviria</taxon>
        <taxon>Heunggongvirae</taxon>
        <taxon>Uroviricota</taxon>
        <taxon>Caudoviricetes</taxon>
        <taxon>Peduoviridae</taxon>
        <taxon>Maltschvirus</taxon>
        <taxon>Maltschvirus maltsch</taxon>
    </lineage>
</organism>
<evidence type="ECO:0000313" key="1">
    <source>
        <dbReference type="EMBL" id="CAB4160333.1"/>
    </source>
</evidence>
<reference evidence="1" key="1">
    <citation type="submission" date="2020-04" db="EMBL/GenBank/DDBJ databases">
        <authorList>
            <person name="Chiriac C."/>
            <person name="Salcher M."/>
            <person name="Ghai R."/>
            <person name="Kavagutti S V."/>
        </authorList>
    </citation>
    <scope>NUCLEOTIDE SEQUENCE</scope>
</reference>
<accession>A0A6J5NNC0</accession>
<name>A0A6J5NNC0_9CAUD</name>
<proteinExistence type="predicted"/>
<sequence length="600" mass="68905">MPNPEIILSGLKQADTLILEGLEPITLSNTLNFQILAYKDLQTETMLTGSINGDTGEYHRISLLDPSSQTNDINTYIDCEHYNLKSCVSFDNWISNVENDCNLLDIDATNNKFIPILNNGSYSIIDRLQRFFSSYSVNLLIDDENKVYTFENKELSNAVISIYKRDSRYNNIPIYQNEPRISYVDQNSIIDINDLEYPSYPLVNIETIDNSSSISLEKLNSYYEKYEQSSLSDFATLYSKYFPIKPDSLRIYVLTQNNSIQEYDSQYSVNYNNGIVNIENIDSSIKYFYILYVTTPRLDYEIIDTKKVRFDNNLDLRSKNSFYQTGAIVINYAERNLKKIELSISKNEVFIGSDIAILTANCFDSNNNTVSEIPVYFEFTEENQNDSLGLLNNELLGAFDYTNSDGEARCTYFAPYKEDSLKHSPSSIDGSNISFITNNSTISASDTSLFFYKDSVTPNENYDIWFNESELVLVYQNLNNSYIPVNPRTVNHRNGVTTLYYQYPFAITDVSKYCIFAPKKISIHAYAIDPATNKRIESNIISVVISFPYYLRGKKENDYNGYRLPLSSFEEFATGLGGSNYFTINRNESEIFKTLILNRK</sequence>
<protein>
    <submittedName>
        <fullName evidence="1">Uncharacterized protein</fullName>
    </submittedName>
</protein>
<dbReference type="EMBL" id="LR796696">
    <property type="protein sequence ID" value="CAB4160333.1"/>
    <property type="molecule type" value="Genomic_DNA"/>
</dbReference>